<dbReference type="SMART" id="SM00116">
    <property type="entry name" value="CBS"/>
    <property type="match status" value="2"/>
</dbReference>
<dbReference type="InterPro" id="IPR036739">
    <property type="entry name" value="SLC41_membr_dom_sf"/>
</dbReference>
<dbReference type="GO" id="GO:0005886">
    <property type="term" value="C:plasma membrane"/>
    <property type="evidence" value="ECO:0007669"/>
    <property type="project" value="UniProtKB-SubCell"/>
</dbReference>
<keyword evidence="4 9" id="KW-0812">Transmembrane</keyword>
<keyword evidence="3 9" id="KW-0813">Transport</keyword>
<keyword evidence="5 9" id="KW-0460">Magnesium</keyword>
<dbReference type="SMART" id="SM00924">
    <property type="entry name" value="MgtE_N"/>
    <property type="match status" value="1"/>
</dbReference>
<dbReference type="SUPFAM" id="SSF54631">
    <property type="entry name" value="CBS-domain pair"/>
    <property type="match status" value="1"/>
</dbReference>
<dbReference type="Proteomes" id="UP000334820">
    <property type="component" value="Unassembled WGS sequence"/>
</dbReference>
<evidence type="ECO:0000256" key="1">
    <source>
        <dbReference type="ARBA" id="ARBA00004141"/>
    </source>
</evidence>
<dbReference type="CDD" id="cd04606">
    <property type="entry name" value="CBS_pair_Mg_transporter"/>
    <property type="match status" value="1"/>
</dbReference>
<dbReference type="InterPro" id="IPR006667">
    <property type="entry name" value="SLC41_membr_dom"/>
</dbReference>
<comment type="similarity">
    <text evidence="2 9">Belongs to the SLC41A transporter family.</text>
</comment>
<keyword evidence="6 9" id="KW-1133">Transmembrane helix</keyword>
<evidence type="ECO:0000256" key="9">
    <source>
        <dbReference type="RuleBase" id="RU362011"/>
    </source>
</evidence>
<dbReference type="InterPro" id="IPR038076">
    <property type="entry name" value="MgtE_N_sf"/>
</dbReference>
<evidence type="ECO:0000313" key="11">
    <source>
        <dbReference type="EMBL" id="GER84952.1"/>
    </source>
</evidence>
<dbReference type="NCBIfam" id="TIGR00400">
    <property type="entry name" value="mgtE"/>
    <property type="match status" value="1"/>
</dbReference>
<keyword evidence="12" id="KW-1185">Reference proteome</keyword>
<organism evidence="11 12">
    <name type="scientific">Thermogemmatispora aurantia</name>
    <dbReference type="NCBI Taxonomy" id="2045279"/>
    <lineage>
        <taxon>Bacteria</taxon>
        <taxon>Bacillati</taxon>
        <taxon>Chloroflexota</taxon>
        <taxon>Ktedonobacteria</taxon>
        <taxon>Thermogemmatisporales</taxon>
        <taxon>Thermogemmatisporaceae</taxon>
        <taxon>Thermogemmatispora</taxon>
    </lineage>
</organism>
<dbReference type="InterPro" id="IPR006668">
    <property type="entry name" value="Mg_transptr_MgtE_intracell_dom"/>
</dbReference>
<dbReference type="PROSITE" id="PS51371">
    <property type="entry name" value="CBS"/>
    <property type="match status" value="2"/>
</dbReference>
<dbReference type="InterPro" id="IPR000644">
    <property type="entry name" value="CBS_dom"/>
</dbReference>
<dbReference type="SUPFAM" id="SSF158791">
    <property type="entry name" value="MgtE N-terminal domain-like"/>
    <property type="match status" value="1"/>
</dbReference>
<evidence type="ECO:0000313" key="12">
    <source>
        <dbReference type="Proteomes" id="UP000334820"/>
    </source>
</evidence>
<comment type="function">
    <text evidence="9">Acts as a magnesium transporter.</text>
</comment>
<comment type="subcellular location">
    <subcellularLocation>
        <location evidence="9">Cell membrane</location>
        <topology evidence="9">Multi-pass membrane protein</topology>
    </subcellularLocation>
    <subcellularLocation>
        <location evidence="1">Membrane</location>
        <topology evidence="1">Multi-pass membrane protein</topology>
    </subcellularLocation>
</comment>
<evidence type="ECO:0000256" key="2">
    <source>
        <dbReference type="ARBA" id="ARBA00009749"/>
    </source>
</evidence>
<dbReference type="Pfam" id="PF01769">
    <property type="entry name" value="MgtE"/>
    <property type="match status" value="1"/>
</dbReference>
<feature type="transmembrane region" description="Helical" evidence="9">
    <location>
        <begin position="598"/>
        <end position="624"/>
    </location>
</feature>
<name>A0A5J4KD95_9CHLR</name>
<keyword evidence="9" id="KW-1003">Cell membrane</keyword>
<keyword evidence="9" id="KW-0479">Metal-binding</keyword>
<dbReference type="SUPFAM" id="SSF161093">
    <property type="entry name" value="MgtE membrane domain-like"/>
    <property type="match status" value="1"/>
</dbReference>
<reference evidence="11 12" key="1">
    <citation type="journal article" date="2019" name="Int. J. Syst. Evol. Microbiol.">
        <title>Thermogemmatispora aurantia sp. nov. and Thermogemmatispora argillosa sp. nov., within the class Ktedonobacteria, and emended description of the genus Thermogemmatispora.</title>
        <authorList>
            <person name="Zheng Y."/>
            <person name="Wang C.M."/>
            <person name="Sakai Y."/>
            <person name="Abe K."/>
            <person name="Yokota A."/>
            <person name="Yabe S."/>
        </authorList>
    </citation>
    <scope>NUCLEOTIDE SEQUENCE [LARGE SCALE GENOMIC DNA]</scope>
    <source>
        <strain evidence="11 12">A1-2</strain>
    </source>
</reference>
<dbReference type="Pfam" id="PF00571">
    <property type="entry name" value="CBS"/>
    <property type="match status" value="2"/>
</dbReference>
<evidence type="ECO:0000256" key="6">
    <source>
        <dbReference type="ARBA" id="ARBA00022989"/>
    </source>
</evidence>
<evidence type="ECO:0000256" key="5">
    <source>
        <dbReference type="ARBA" id="ARBA00022842"/>
    </source>
</evidence>
<comment type="subunit">
    <text evidence="9">Homodimer.</text>
</comment>
<dbReference type="EMBL" id="BKZV01000005">
    <property type="protein sequence ID" value="GER84952.1"/>
    <property type="molecule type" value="Genomic_DNA"/>
</dbReference>
<evidence type="ECO:0000256" key="4">
    <source>
        <dbReference type="ARBA" id="ARBA00022692"/>
    </source>
</evidence>
<dbReference type="Gene3D" id="1.10.357.20">
    <property type="entry name" value="SLC41 divalent cation transporters, integral membrane domain"/>
    <property type="match status" value="1"/>
</dbReference>
<feature type="transmembrane region" description="Helical" evidence="9">
    <location>
        <begin position="636"/>
        <end position="658"/>
    </location>
</feature>
<evidence type="ECO:0000259" key="10">
    <source>
        <dbReference type="PROSITE" id="PS51371"/>
    </source>
</evidence>
<evidence type="ECO:0000256" key="8">
    <source>
        <dbReference type="PROSITE-ProRule" id="PRU00703"/>
    </source>
</evidence>
<dbReference type="InterPro" id="IPR006669">
    <property type="entry name" value="MgtE_transporter"/>
</dbReference>
<proteinExistence type="inferred from homology"/>
<dbReference type="Gene3D" id="3.10.580.10">
    <property type="entry name" value="CBS-domain"/>
    <property type="match status" value="1"/>
</dbReference>
<feature type="transmembrane region" description="Helical" evidence="9">
    <location>
        <begin position="572"/>
        <end position="592"/>
    </location>
</feature>
<protein>
    <recommendedName>
        <fullName evidence="9">Magnesium transporter MgtE</fullName>
    </recommendedName>
</protein>
<accession>A0A5J4KD95</accession>
<dbReference type="PANTHER" id="PTHR43773:SF1">
    <property type="entry name" value="MAGNESIUM TRANSPORTER MGTE"/>
    <property type="match status" value="1"/>
</dbReference>
<keyword evidence="7 9" id="KW-0472">Membrane</keyword>
<feature type="domain" description="CBS" evidence="10">
    <location>
        <begin position="325"/>
        <end position="388"/>
    </location>
</feature>
<feature type="domain" description="CBS" evidence="10">
    <location>
        <begin position="389"/>
        <end position="445"/>
    </location>
</feature>
<dbReference type="Gene3D" id="1.25.60.10">
    <property type="entry name" value="MgtE N-terminal domain-like"/>
    <property type="match status" value="1"/>
</dbReference>
<keyword evidence="8" id="KW-0129">CBS domain</keyword>
<dbReference type="GO" id="GO:0015095">
    <property type="term" value="F:magnesium ion transmembrane transporter activity"/>
    <property type="evidence" value="ECO:0007669"/>
    <property type="project" value="UniProtKB-UniRule"/>
</dbReference>
<dbReference type="Pfam" id="PF03448">
    <property type="entry name" value="MgtE_N"/>
    <property type="match status" value="1"/>
</dbReference>
<gene>
    <name evidence="11" type="ORF">KTAU_35880</name>
</gene>
<dbReference type="GO" id="GO:0046872">
    <property type="term" value="F:metal ion binding"/>
    <property type="evidence" value="ECO:0007669"/>
    <property type="project" value="UniProtKB-KW"/>
</dbReference>
<comment type="caution">
    <text evidence="9">Lacks conserved residue(s) required for the propagation of feature annotation.</text>
</comment>
<evidence type="ECO:0000256" key="7">
    <source>
        <dbReference type="ARBA" id="ARBA00023136"/>
    </source>
</evidence>
<sequence>MVIPLIYLSTLLRQSVHDSEGRRLGTLSDLYVSPRETFPCVTALVVRPPLNTNTLVVPWSQVHSIEETPITLKVRQAEITPYTPQPDELLLKRDILDKQIVDTQGVRVVKVNDLKLAQIKGTARLIGVDIGVSGLLRRLGLLTPIELLSRVLPLRLQDRTITWNYVEPIQVVQASASTSEQLAPALAGAGLGGTALVTAGGVVPQVQLSVSRTKLADLHPADIADILEQLDAQEAGAMLERLDTETAADTLSEVELPLQAEIISGLDSERAARLLAALAPDDVADVLAELPREEAERLLNLLPAEAARQVRDLLHYDKQTAGGLMTTRVLGLPQHLTVEEALAYLRHHADHLETIYYLYVVDDEQHLVGVVSLRSLVTADPQTRLQDLLNPDVIHVHTDTDQEEVARLISHYDLLAVPVLDEEGRLVGLITVDDVIDVIREEQAEDLSEIAGTSVEEFTAEEEALSWRAVLGRVTWLAVNVAAGLLLALLLHGLFGPVLRASALLTQNPATVGGLLRALHSPTTLSGMVSLLPMLLLTSSSVGSQALGVTGWQLRSQRGRDFWRGFFRELQLGTAGGVLASVCVAALSWTLFGSPLLALAMGIGLGLTLLLAAILGLVLPTLFYRLHLRGSLLNAPLLDPLIAVLSVCAFLGITLPLLTGPLYTG</sequence>
<comment type="caution">
    <text evidence="11">The sequence shown here is derived from an EMBL/GenBank/DDBJ whole genome shotgun (WGS) entry which is preliminary data.</text>
</comment>
<dbReference type="Gene3D" id="2.30.30.240">
    <property type="entry name" value="PRC-barrel domain"/>
    <property type="match status" value="1"/>
</dbReference>
<dbReference type="AlphaFoldDB" id="A0A5J4KD95"/>
<dbReference type="InterPro" id="IPR046342">
    <property type="entry name" value="CBS_dom_sf"/>
</dbReference>
<evidence type="ECO:0000256" key="3">
    <source>
        <dbReference type="ARBA" id="ARBA00022448"/>
    </source>
</evidence>
<feature type="transmembrane region" description="Helical" evidence="9">
    <location>
        <begin position="474"/>
        <end position="495"/>
    </location>
</feature>
<dbReference type="PANTHER" id="PTHR43773">
    <property type="entry name" value="MAGNESIUM TRANSPORTER MGTE"/>
    <property type="match status" value="1"/>
</dbReference>